<evidence type="ECO:0000313" key="1">
    <source>
        <dbReference type="EMBL" id="AGZ40383.1"/>
    </source>
</evidence>
<organism evidence="1 2">
    <name type="scientific">Actinoplanes friuliensis DSM 7358</name>
    <dbReference type="NCBI Taxonomy" id="1246995"/>
    <lineage>
        <taxon>Bacteria</taxon>
        <taxon>Bacillati</taxon>
        <taxon>Actinomycetota</taxon>
        <taxon>Actinomycetes</taxon>
        <taxon>Micromonosporales</taxon>
        <taxon>Micromonosporaceae</taxon>
        <taxon>Actinoplanes</taxon>
    </lineage>
</organism>
<dbReference type="OrthoDB" id="9182871at2"/>
<dbReference type="PANTHER" id="PTHR38436:SF1">
    <property type="entry name" value="ESTER CYCLASE"/>
    <property type="match status" value="1"/>
</dbReference>
<dbReference type="InterPro" id="IPR009959">
    <property type="entry name" value="Cyclase_SnoaL-like"/>
</dbReference>
<keyword evidence="2" id="KW-1185">Reference proteome</keyword>
<proteinExistence type="predicted"/>
<dbReference type="Pfam" id="PF07366">
    <property type="entry name" value="SnoaL"/>
    <property type="match status" value="1"/>
</dbReference>
<dbReference type="Gene3D" id="3.10.450.50">
    <property type="match status" value="1"/>
</dbReference>
<dbReference type="KEGG" id="afs:AFR_10470"/>
<dbReference type="InterPro" id="IPR032710">
    <property type="entry name" value="NTF2-like_dom_sf"/>
</dbReference>
<dbReference type="PANTHER" id="PTHR38436">
    <property type="entry name" value="POLYKETIDE CYCLASE SNOAL-LIKE DOMAIN"/>
    <property type="match status" value="1"/>
</dbReference>
<gene>
    <name evidence="1" type="ORF">AFR_10470</name>
</gene>
<evidence type="ECO:0000313" key="2">
    <source>
        <dbReference type="Proteomes" id="UP000017746"/>
    </source>
</evidence>
<dbReference type="eggNOG" id="COG5485">
    <property type="taxonomic scope" value="Bacteria"/>
</dbReference>
<dbReference type="AlphaFoldDB" id="U5VTQ6"/>
<dbReference type="PATRIC" id="fig|1246995.3.peg.2133"/>
<sequence>MRRTETEAFYRHYLATCNAHAFDRLNSFVVEDVEVNDAPQGLATYVAGLRGVVQAFPDYHWHLTDLIIDADRLAARLIDTGTHQSDFLGVPPTGRAVRIQEFAVYHLREGRIAQVWVTADNMTLLDQLR</sequence>
<dbReference type="HOGENOM" id="CLU_100997_5_3_11"/>
<accession>U5VTQ6</accession>
<name>U5VTQ6_9ACTN</name>
<protein>
    <recommendedName>
        <fullName evidence="3">Ester cyclase</fullName>
    </recommendedName>
</protein>
<dbReference type="RefSeq" id="WP_023360205.1">
    <property type="nucleotide sequence ID" value="NC_022657.1"/>
</dbReference>
<evidence type="ECO:0008006" key="3">
    <source>
        <dbReference type="Google" id="ProtNLM"/>
    </source>
</evidence>
<dbReference type="SUPFAM" id="SSF54427">
    <property type="entry name" value="NTF2-like"/>
    <property type="match status" value="1"/>
</dbReference>
<reference evidence="1 2" key="1">
    <citation type="journal article" date="2014" name="J. Biotechnol.">
        <title>Complete genome sequence of the actinobacterium Actinoplanes friuliensis HAG 010964, producer of the lipopeptide antibiotic friulimycin.</title>
        <authorList>
            <person name="Ruckert C."/>
            <person name="Szczepanowski R."/>
            <person name="Albersmeier A."/>
            <person name="Goesmann A."/>
            <person name="Fischer N."/>
            <person name="Steinkamper A."/>
            <person name="Puhler A."/>
            <person name="Biener R."/>
            <person name="Schwartz D."/>
            <person name="Kalinowski J."/>
        </authorList>
    </citation>
    <scope>NUCLEOTIDE SEQUENCE [LARGE SCALE GENOMIC DNA]</scope>
    <source>
        <strain evidence="1 2">DSM 7358</strain>
    </source>
</reference>
<dbReference type="GO" id="GO:0030638">
    <property type="term" value="P:polyketide metabolic process"/>
    <property type="evidence" value="ECO:0007669"/>
    <property type="project" value="InterPro"/>
</dbReference>
<dbReference type="EMBL" id="CP006272">
    <property type="protein sequence ID" value="AGZ40383.1"/>
    <property type="molecule type" value="Genomic_DNA"/>
</dbReference>
<dbReference type="Proteomes" id="UP000017746">
    <property type="component" value="Chromosome"/>
</dbReference>